<comment type="caution">
    <text evidence="1">The sequence shown here is derived from an EMBL/GenBank/DDBJ whole genome shotgun (WGS) entry which is preliminary data.</text>
</comment>
<dbReference type="AlphaFoldDB" id="A0AAJ0MQ70"/>
<accession>A0AAJ0MQ70</accession>
<sequence>MFLLGNVHDRFSRLIPAAQKNSWGQRRHLEWLHSVYKDAQFPSLKLAHLSFSPSSQLLKPSALSHLFKPPHTLKYI</sequence>
<protein>
    <submittedName>
        <fullName evidence="1">Uncharacterized protein</fullName>
    </submittedName>
</protein>
<reference evidence="1 2" key="1">
    <citation type="journal article" date="2023" name="Mol. Phylogenet. Evol.">
        <title>Genome-scale phylogeny and comparative genomics of the fungal order Sordariales.</title>
        <authorList>
            <person name="Hensen N."/>
            <person name="Bonometti L."/>
            <person name="Westerberg I."/>
            <person name="Brannstrom I.O."/>
            <person name="Guillou S."/>
            <person name="Cros-Aarteil S."/>
            <person name="Calhoun S."/>
            <person name="Haridas S."/>
            <person name="Kuo A."/>
            <person name="Mondo S."/>
            <person name="Pangilinan J."/>
            <person name="Riley R."/>
            <person name="LaButti K."/>
            <person name="Andreopoulos B."/>
            <person name="Lipzen A."/>
            <person name="Chen C."/>
            <person name="Yan M."/>
            <person name="Daum C."/>
            <person name="Ng V."/>
            <person name="Clum A."/>
            <person name="Steindorff A."/>
            <person name="Ohm R.A."/>
            <person name="Martin F."/>
            <person name="Silar P."/>
            <person name="Natvig D.O."/>
            <person name="Lalanne C."/>
            <person name="Gautier V."/>
            <person name="Ament-Velasquez S.L."/>
            <person name="Kruys A."/>
            <person name="Hutchinson M.I."/>
            <person name="Powell A.J."/>
            <person name="Barry K."/>
            <person name="Miller A.N."/>
            <person name="Grigoriev I.V."/>
            <person name="Debuchy R."/>
            <person name="Gladieux P."/>
            <person name="Hiltunen Thoren M."/>
            <person name="Johannesson H."/>
        </authorList>
    </citation>
    <scope>NUCLEOTIDE SEQUENCE [LARGE SCALE GENOMIC DNA]</scope>
    <source>
        <strain evidence="1 2">FGSC 10403</strain>
    </source>
</reference>
<evidence type="ECO:0000313" key="2">
    <source>
        <dbReference type="Proteomes" id="UP001285908"/>
    </source>
</evidence>
<dbReference type="RefSeq" id="XP_062691756.1">
    <property type="nucleotide sequence ID" value="XM_062837302.1"/>
</dbReference>
<name>A0AAJ0MQ70_9PEZI</name>
<evidence type="ECO:0000313" key="1">
    <source>
        <dbReference type="EMBL" id="KAK3490573.1"/>
    </source>
</evidence>
<dbReference type="GeneID" id="87874924"/>
<gene>
    <name evidence="1" type="ORF">B0T23DRAFT_382055</name>
</gene>
<keyword evidence="2" id="KW-1185">Reference proteome</keyword>
<dbReference type="Proteomes" id="UP001285908">
    <property type="component" value="Unassembled WGS sequence"/>
</dbReference>
<organism evidence="1 2">
    <name type="scientific">Neurospora hispaniola</name>
    <dbReference type="NCBI Taxonomy" id="588809"/>
    <lineage>
        <taxon>Eukaryota</taxon>
        <taxon>Fungi</taxon>
        <taxon>Dikarya</taxon>
        <taxon>Ascomycota</taxon>
        <taxon>Pezizomycotina</taxon>
        <taxon>Sordariomycetes</taxon>
        <taxon>Sordariomycetidae</taxon>
        <taxon>Sordariales</taxon>
        <taxon>Sordariaceae</taxon>
        <taxon>Neurospora</taxon>
    </lineage>
</organism>
<dbReference type="EMBL" id="JAULSX010000005">
    <property type="protein sequence ID" value="KAK3490573.1"/>
    <property type="molecule type" value="Genomic_DNA"/>
</dbReference>
<proteinExistence type="predicted"/>